<reference evidence="2" key="2">
    <citation type="submission" date="2016-06" db="EMBL/GenBank/DDBJ databases">
        <title>The genome of a short-lived fish provides insights into sex chromosome evolution and the genetic control of aging.</title>
        <authorList>
            <person name="Reichwald K."/>
            <person name="Felder M."/>
            <person name="Petzold A."/>
            <person name="Koch P."/>
            <person name="Groth M."/>
            <person name="Platzer M."/>
        </authorList>
    </citation>
    <scope>NUCLEOTIDE SEQUENCE</scope>
    <source>
        <tissue evidence="2">Brain</tissue>
    </source>
</reference>
<organism evidence="2">
    <name type="scientific">Nothobranchius kuhntae</name>
    <name type="common">Beira killifish</name>
    <dbReference type="NCBI Taxonomy" id="321403"/>
    <lineage>
        <taxon>Eukaryota</taxon>
        <taxon>Metazoa</taxon>
        <taxon>Chordata</taxon>
        <taxon>Craniata</taxon>
        <taxon>Vertebrata</taxon>
        <taxon>Euteleostomi</taxon>
        <taxon>Actinopterygii</taxon>
        <taxon>Neopterygii</taxon>
        <taxon>Teleostei</taxon>
        <taxon>Neoteleostei</taxon>
        <taxon>Acanthomorphata</taxon>
        <taxon>Ovalentaria</taxon>
        <taxon>Atherinomorphae</taxon>
        <taxon>Cyprinodontiformes</taxon>
        <taxon>Nothobranchiidae</taxon>
        <taxon>Nothobranchius</taxon>
    </lineage>
</organism>
<sequence length="63" mass="7097">LRRSADGLDRDHQLNRAGKSWLADANVRERAWGPLPRTSTSMPDGAIQPSEERPRRSWVSTPS</sequence>
<feature type="non-terminal residue" evidence="2">
    <location>
        <position position="63"/>
    </location>
</feature>
<evidence type="ECO:0000256" key="1">
    <source>
        <dbReference type="SAM" id="MobiDB-lite"/>
    </source>
</evidence>
<dbReference type="AlphaFoldDB" id="A0A1A8IW43"/>
<proteinExistence type="predicted"/>
<name>A0A1A8IW43_NOTKU</name>
<gene>
    <name evidence="2" type="primary">Nfu_g_1_024489</name>
</gene>
<feature type="region of interest" description="Disordered" evidence="1">
    <location>
        <begin position="32"/>
        <end position="63"/>
    </location>
</feature>
<evidence type="ECO:0000313" key="2">
    <source>
        <dbReference type="EMBL" id="SBR01579.1"/>
    </source>
</evidence>
<dbReference type="EMBL" id="HAED01015134">
    <property type="protein sequence ID" value="SBR01579.1"/>
    <property type="molecule type" value="Transcribed_RNA"/>
</dbReference>
<protein>
    <submittedName>
        <fullName evidence="2">Uncharacterized protein</fullName>
    </submittedName>
</protein>
<reference evidence="2" key="1">
    <citation type="submission" date="2016-05" db="EMBL/GenBank/DDBJ databases">
        <authorList>
            <person name="Lavstsen T."/>
            <person name="Jespersen J.S."/>
        </authorList>
    </citation>
    <scope>NUCLEOTIDE SEQUENCE</scope>
    <source>
        <tissue evidence="2">Brain</tissue>
    </source>
</reference>
<accession>A0A1A8IW43</accession>
<feature type="non-terminal residue" evidence="2">
    <location>
        <position position="1"/>
    </location>
</feature>